<keyword evidence="7" id="KW-1185">Reference proteome</keyword>
<gene>
    <name evidence="6" type="ORF">FXB40_11245</name>
</gene>
<dbReference type="GO" id="GO:0016987">
    <property type="term" value="F:sigma factor activity"/>
    <property type="evidence" value="ECO:0007669"/>
    <property type="project" value="UniProtKB-KW"/>
</dbReference>
<evidence type="ECO:0000256" key="2">
    <source>
        <dbReference type="ARBA" id="ARBA00023082"/>
    </source>
</evidence>
<dbReference type="InterPro" id="IPR000943">
    <property type="entry name" value="RNA_pol_sigma70"/>
</dbReference>
<organism evidence="6 7">
    <name type="scientific">Bradyrhizobium rifense</name>
    <dbReference type="NCBI Taxonomy" id="515499"/>
    <lineage>
        <taxon>Bacteria</taxon>
        <taxon>Pseudomonadati</taxon>
        <taxon>Pseudomonadota</taxon>
        <taxon>Alphaproteobacteria</taxon>
        <taxon>Hyphomicrobiales</taxon>
        <taxon>Nitrobacteraceae</taxon>
        <taxon>Bradyrhizobium</taxon>
    </lineage>
</organism>
<proteinExistence type="predicted"/>
<dbReference type="PANTHER" id="PTHR30376">
    <property type="entry name" value="SIGMA FACTOR RPOH HEAT SHOCK RELATED"/>
    <property type="match status" value="1"/>
</dbReference>
<dbReference type="InterPro" id="IPR014284">
    <property type="entry name" value="RNA_pol_sigma-70_dom"/>
</dbReference>
<accession>A0A5D3KI16</accession>
<comment type="caution">
    <text evidence="6">The sequence shown here is derived from an EMBL/GenBank/DDBJ whole genome shotgun (WGS) entry which is preliminary data.</text>
</comment>
<dbReference type="InterPro" id="IPR013325">
    <property type="entry name" value="RNA_pol_sigma_r2"/>
</dbReference>
<evidence type="ECO:0000256" key="3">
    <source>
        <dbReference type="ARBA" id="ARBA00023125"/>
    </source>
</evidence>
<dbReference type="InterPro" id="IPR050813">
    <property type="entry name" value="Sigma-70_Factor"/>
</dbReference>
<dbReference type="Gene3D" id="1.20.120.1810">
    <property type="match status" value="1"/>
</dbReference>
<keyword evidence="1" id="KW-0805">Transcription regulation</keyword>
<dbReference type="AlphaFoldDB" id="A0A5D3KI16"/>
<sequence length="158" mass="17299">MHDSFIPKPSRLALVSTALGVRPPKHAYERSHGTNPLRRNFVIAAETSAGCRSGQPHSGGAAYRLLTSHLRLAGKVALRYRGYGLPVADLISEANVGLMQAVKKFDPHKGVKLATYARWWIKASMQEYVLRSRSLVKMGTTPAKKSSSLTCAAQKPSW</sequence>
<dbReference type="EMBL" id="VSSS01000018">
    <property type="protein sequence ID" value="TYL96615.1"/>
    <property type="molecule type" value="Genomic_DNA"/>
</dbReference>
<dbReference type="PANTHER" id="PTHR30376:SF3">
    <property type="entry name" value="RNA POLYMERASE SIGMA FACTOR RPOH"/>
    <property type="match status" value="1"/>
</dbReference>
<evidence type="ECO:0000313" key="6">
    <source>
        <dbReference type="EMBL" id="TYL96615.1"/>
    </source>
</evidence>
<evidence type="ECO:0000313" key="7">
    <source>
        <dbReference type="Proteomes" id="UP000324758"/>
    </source>
</evidence>
<reference evidence="6 7" key="1">
    <citation type="submission" date="2019-08" db="EMBL/GenBank/DDBJ databases">
        <title>Bradyrhizobium hipponensis sp. nov., a rhizobium isolated from a Lupinus angustifolius root nodule in Tunisia.</title>
        <authorList>
            <person name="Off K."/>
            <person name="Rejili M."/>
            <person name="Mars M."/>
            <person name="Brachmann A."/>
            <person name="Marin M."/>
        </authorList>
    </citation>
    <scope>NUCLEOTIDE SEQUENCE [LARGE SCALE GENOMIC DNA]</scope>
    <source>
        <strain evidence="6 7">CTAW71</strain>
    </source>
</reference>
<dbReference type="Proteomes" id="UP000324758">
    <property type="component" value="Unassembled WGS sequence"/>
</dbReference>
<dbReference type="GO" id="GO:0003677">
    <property type="term" value="F:DNA binding"/>
    <property type="evidence" value="ECO:0007669"/>
    <property type="project" value="UniProtKB-KW"/>
</dbReference>
<dbReference type="Pfam" id="PF04542">
    <property type="entry name" value="Sigma70_r2"/>
    <property type="match status" value="1"/>
</dbReference>
<evidence type="ECO:0000256" key="4">
    <source>
        <dbReference type="ARBA" id="ARBA00023163"/>
    </source>
</evidence>
<keyword evidence="4" id="KW-0804">Transcription</keyword>
<protein>
    <submittedName>
        <fullName evidence="6">Sigma-70 family RNA polymerase sigma factor</fullName>
    </submittedName>
</protein>
<dbReference type="OrthoDB" id="9809557at2"/>
<dbReference type="NCBIfam" id="TIGR02937">
    <property type="entry name" value="sigma70-ECF"/>
    <property type="match status" value="1"/>
</dbReference>
<name>A0A5D3KI16_9BRAD</name>
<feature type="domain" description="RNA polymerase sigma-70 region 2" evidence="5">
    <location>
        <begin position="65"/>
        <end position="132"/>
    </location>
</feature>
<dbReference type="GO" id="GO:0006352">
    <property type="term" value="P:DNA-templated transcription initiation"/>
    <property type="evidence" value="ECO:0007669"/>
    <property type="project" value="InterPro"/>
</dbReference>
<keyword evidence="2" id="KW-0731">Sigma factor</keyword>
<evidence type="ECO:0000259" key="5">
    <source>
        <dbReference type="Pfam" id="PF04542"/>
    </source>
</evidence>
<evidence type="ECO:0000256" key="1">
    <source>
        <dbReference type="ARBA" id="ARBA00023015"/>
    </source>
</evidence>
<dbReference type="InterPro" id="IPR007627">
    <property type="entry name" value="RNA_pol_sigma70_r2"/>
</dbReference>
<keyword evidence="3" id="KW-0238">DNA-binding</keyword>
<dbReference type="SUPFAM" id="SSF88946">
    <property type="entry name" value="Sigma2 domain of RNA polymerase sigma factors"/>
    <property type="match status" value="1"/>
</dbReference>
<dbReference type="PRINTS" id="PR00046">
    <property type="entry name" value="SIGMA70FCT"/>
</dbReference>